<dbReference type="PANTHER" id="PTHR11101">
    <property type="entry name" value="PHOSPHATE TRANSPORTER"/>
    <property type="match status" value="1"/>
</dbReference>
<protein>
    <recommendedName>
        <fullName evidence="9">Phosphate transporter</fullName>
    </recommendedName>
</protein>
<comment type="caution">
    <text evidence="10">The sequence shown here is derived from an EMBL/GenBank/DDBJ whole genome shotgun (WGS) entry which is preliminary data.</text>
</comment>
<keyword evidence="6 9" id="KW-0812">Transmembrane</keyword>
<keyword evidence="11" id="KW-1185">Reference proteome</keyword>
<evidence type="ECO:0000256" key="9">
    <source>
        <dbReference type="RuleBase" id="RU363058"/>
    </source>
</evidence>
<feature type="transmembrane region" description="Helical" evidence="9">
    <location>
        <begin position="105"/>
        <end position="124"/>
    </location>
</feature>
<name>A0ABD5P825_9EURY</name>
<feature type="transmembrane region" description="Helical" evidence="9">
    <location>
        <begin position="283"/>
        <end position="304"/>
    </location>
</feature>
<dbReference type="GO" id="GO:0006817">
    <property type="term" value="P:phosphate ion transport"/>
    <property type="evidence" value="ECO:0007669"/>
    <property type="project" value="UniProtKB-KW"/>
</dbReference>
<evidence type="ECO:0000313" key="11">
    <source>
        <dbReference type="Proteomes" id="UP001595921"/>
    </source>
</evidence>
<evidence type="ECO:0000256" key="6">
    <source>
        <dbReference type="ARBA" id="ARBA00022692"/>
    </source>
</evidence>
<evidence type="ECO:0000313" key="10">
    <source>
        <dbReference type="EMBL" id="MFC4357017.1"/>
    </source>
</evidence>
<keyword evidence="8 9" id="KW-0472">Membrane</keyword>
<keyword evidence="4 9" id="KW-0813">Transport</keyword>
<feature type="transmembrane region" description="Helical" evidence="9">
    <location>
        <begin position="324"/>
        <end position="343"/>
    </location>
</feature>
<feature type="transmembrane region" description="Helical" evidence="9">
    <location>
        <begin position="75"/>
        <end position="99"/>
    </location>
</feature>
<gene>
    <name evidence="10" type="ORF">ACFO0N_03530</name>
</gene>
<feature type="transmembrane region" description="Helical" evidence="9">
    <location>
        <begin position="218"/>
        <end position="237"/>
    </location>
</feature>
<dbReference type="GO" id="GO:0016020">
    <property type="term" value="C:membrane"/>
    <property type="evidence" value="ECO:0007669"/>
    <property type="project" value="UniProtKB-SubCell"/>
</dbReference>
<dbReference type="InterPro" id="IPR001204">
    <property type="entry name" value="Phos_transporter"/>
</dbReference>
<comment type="similarity">
    <text evidence="3 9">Belongs to the inorganic phosphate transporter (PiT) (TC 2.A.20) family.</text>
</comment>
<proteinExistence type="inferred from homology"/>
<evidence type="ECO:0000256" key="1">
    <source>
        <dbReference type="ARBA" id="ARBA00001981"/>
    </source>
</evidence>
<dbReference type="Proteomes" id="UP001595921">
    <property type="component" value="Unassembled WGS sequence"/>
</dbReference>
<evidence type="ECO:0000256" key="8">
    <source>
        <dbReference type="ARBA" id="ARBA00023136"/>
    </source>
</evidence>
<dbReference type="Pfam" id="PF01384">
    <property type="entry name" value="PHO4"/>
    <property type="match status" value="1"/>
</dbReference>
<comment type="subcellular location">
    <subcellularLocation>
        <location evidence="2 9">Membrane</location>
        <topology evidence="2 9">Multi-pass membrane protein</topology>
    </subcellularLocation>
</comment>
<feature type="transmembrane region" description="Helical" evidence="9">
    <location>
        <begin position="167"/>
        <end position="188"/>
    </location>
</feature>
<keyword evidence="5 9" id="KW-0592">Phosphate transport</keyword>
<evidence type="ECO:0000256" key="5">
    <source>
        <dbReference type="ARBA" id="ARBA00022592"/>
    </source>
</evidence>
<reference evidence="10 11" key="1">
    <citation type="journal article" date="2019" name="Int. J. Syst. Evol. Microbiol.">
        <title>The Global Catalogue of Microorganisms (GCM) 10K type strain sequencing project: providing services to taxonomists for standard genome sequencing and annotation.</title>
        <authorList>
            <consortium name="The Broad Institute Genomics Platform"/>
            <consortium name="The Broad Institute Genome Sequencing Center for Infectious Disease"/>
            <person name="Wu L."/>
            <person name="Ma J."/>
        </authorList>
    </citation>
    <scope>NUCLEOTIDE SEQUENCE [LARGE SCALE GENOMIC DNA]</scope>
    <source>
        <strain evidence="10 11">CGMCC 1.12553</strain>
    </source>
</reference>
<sequence length="400" mass="39470">MVAVTTVAALVVAAVASLFMAWAIGAGSSGSTPFAPAVGANAISVMRAGFFVGILGFAGAVLQGQGVTEAVGTQLIVGQTLTTTAAVVGLLTAGGLVAVGVFAGYPIATAFTVTGAVVGVGLALGGEPAWAKYQQIAALWVLTPFFGGGVAYATARFLRDERVPESLAVPFLAGLVGAIVANVEFSLLRVDGEPASIAAAGADALVLPRLGGAGGLDLGVLLVTLAVAGLVTLALWRDIAADQARGQRHFLLALGALVAFSAGGSQVGLAIGPLVPLLDEVTVPILALLVGGGLGLLAGSWTGAPRMIKALAQDYSSLGPRRSIAALIPSFAIAQTAVALGVPVSFNEIIVSAIVGSGYAAGGAGVSREKMLYTVAAWVGSLALALGLGYGVFTAVDAVL</sequence>
<keyword evidence="7 9" id="KW-1133">Transmembrane helix</keyword>
<dbReference type="PANTHER" id="PTHR11101:SF80">
    <property type="entry name" value="PHOSPHATE TRANSPORTER"/>
    <property type="match status" value="1"/>
</dbReference>
<feature type="transmembrane region" description="Helical" evidence="9">
    <location>
        <begin position="136"/>
        <end position="155"/>
    </location>
</feature>
<dbReference type="AlphaFoldDB" id="A0ABD5P825"/>
<feature type="transmembrane region" description="Helical" evidence="9">
    <location>
        <begin position="45"/>
        <end position="63"/>
    </location>
</feature>
<organism evidence="10 11">
    <name type="scientific">Halobium salinum</name>
    <dbReference type="NCBI Taxonomy" id="1364940"/>
    <lineage>
        <taxon>Archaea</taxon>
        <taxon>Methanobacteriati</taxon>
        <taxon>Methanobacteriota</taxon>
        <taxon>Stenosarchaea group</taxon>
        <taxon>Halobacteria</taxon>
        <taxon>Halobacteriales</taxon>
        <taxon>Haloferacaceae</taxon>
        <taxon>Halobium</taxon>
    </lineage>
</organism>
<feature type="transmembrane region" description="Helical" evidence="9">
    <location>
        <begin position="349"/>
        <end position="366"/>
    </location>
</feature>
<dbReference type="RefSeq" id="WP_267621815.1">
    <property type="nucleotide sequence ID" value="NZ_JAODIW010000006.1"/>
</dbReference>
<dbReference type="EMBL" id="JBHSDS010000003">
    <property type="protein sequence ID" value="MFC4357017.1"/>
    <property type="molecule type" value="Genomic_DNA"/>
</dbReference>
<evidence type="ECO:0000256" key="7">
    <source>
        <dbReference type="ARBA" id="ARBA00022989"/>
    </source>
</evidence>
<evidence type="ECO:0000256" key="2">
    <source>
        <dbReference type="ARBA" id="ARBA00004141"/>
    </source>
</evidence>
<accession>A0ABD5P825</accession>
<comment type="function">
    <text evidence="1">Potential transporter for phosphate.</text>
</comment>
<feature type="transmembrane region" description="Helical" evidence="9">
    <location>
        <begin position="249"/>
        <end position="271"/>
    </location>
</feature>
<evidence type="ECO:0000256" key="3">
    <source>
        <dbReference type="ARBA" id="ARBA00009916"/>
    </source>
</evidence>
<evidence type="ECO:0000256" key="4">
    <source>
        <dbReference type="ARBA" id="ARBA00022448"/>
    </source>
</evidence>
<feature type="transmembrane region" description="Helical" evidence="9">
    <location>
        <begin position="373"/>
        <end position="393"/>
    </location>
</feature>